<evidence type="ECO:0000313" key="1">
    <source>
        <dbReference type="EMBL" id="CCF19608.1"/>
    </source>
</evidence>
<dbReference type="Proteomes" id="UP000010792">
    <property type="component" value="Chromosome"/>
</dbReference>
<accession>L0NET9</accession>
<name>L0NET9_9HYPH</name>
<gene>
    <name evidence="1" type="ORF">NT26_1884</name>
</gene>
<organism evidence="1 2">
    <name type="scientific">Pseudorhizobium banfieldiae</name>
    <dbReference type="NCBI Taxonomy" id="1125847"/>
    <lineage>
        <taxon>Bacteria</taxon>
        <taxon>Pseudomonadati</taxon>
        <taxon>Pseudomonadota</taxon>
        <taxon>Alphaproteobacteria</taxon>
        <taxon>Hyphomicrobiales</taxon>
        <taxon>Rhizobiaceae</taxon>
        <taxon>Rhizobium/Agrobacterium group</taxon>
        <taxon>Pseudorhizobium</taxon>
    </lineage>
</organism>
<dbReference type="AlphaFoldDB" id="L0NET9"/>
<reference evidence="1 2" key="1">
    <citation type="journal article" date="2013" name="Genome Biol. Evol.">
        <title>Life in an arsenic-containing gold mine: genome and physiology of the autotrophic arsenite-oxidizing bacterium rhizobium sp. NT-26.</title>
        <authorList>
            <person name="Andres J."/>
            <person name="Arsene-Ploetze F."/>
            <person name="Barbe V."/>
            <person name="Brochier-Armanet C."/>
            <person name="Cleiss-Arnold J."/>
            <person name="Coppee J.Y."/>
            <person name="Dillies M.A."/>
            <person name="Geist"/>
            <person name="L"/>
            <person name="Joublin A."/>
            <person name="Koechler S."/>
            <person name="Lassalle F."/>
            <person name="Marchal M."/>
            <person name="Medigue C."/>
            <person name="Muller D."/>
            <person name="Nesme X."/>
            <person name="Plewniak F."/>
            <person name="Proux C."/>
            <person name="Ramirez-Bahena M.H."/>
            <person name="Schenowitz C."/>
            <person name="Sismeiro O."/>
            <person name="Vallenet D."/>
            <person name="Santini J.M."/>
            <person name="Bertin P.N."/>
        </authorList>
    </citation>
    <scope>NUCLEOTIDE SEQUENCE [LARGE SCALE GENOMIC DNA]</scope>
    <source>
        <strain evidence="1 2">NT-26</strain>
    </source>
</reference>
<evidence type="ECO:0000313" key="2">
    <source>
        <dbReference type="Proteomes" id="UP000010792"/>
    </source>
</evidence>
<proteinExistence type="predicted"/>
<dbReference type="EMBL" id="FO082820">
    <property type="protein sequence ID" value="CCF19608.1"/>
    <property type="molecule type" value="Genomic_DNA"/>
</dbReference>
<sequence>MRRADQAGADAFLGRRRSLERKRMQRSTHVSLEGVVNHLVLLNAGLAAESFSDDFRRVMVTIARQIPDRDLGSGDPGLDHVFDVSRVHGHDVVLLVISFR</sequence>
<dbReference type="KEGG" id="rht:NT26_1884"/>
<keyword evidence="2" id="KW-1185">Reference proteome</keyword>
<protein>
    <submittedName>
        <fullName evidence="1">Uncharacterized protein</fullName>
    </submittedName>
</protein>